<keyword evidence="2" id="KW-0472">Membrane</keyword>
<keyword evidence="2" id="KW-1133">Transmembrane helix</keyword>
<name>A0A421NY73_9MOLU</name>
<dbReference type="EMBL" id="MPBG01000003">
    <property type="protein sequence ID" value="RMI88870.1"/>
    <property type="molecule type" value="Genomic_DNA"/>
</dbReference>
<dbReference type="RefSeq" id="WP_122225434.1">
    <property type="nucleotide sequence ID" value="NZ_CP103786.1"/>
</dbReference>
<sequence length="114" mass="13632">MIKTLVINFFYLLLGLVVGVVLGCLFYFQGLVHEPKYQKRNETNHNEKQEESKKKQSDNNEEADKTKEENDLKDKFLHFWFEFVNDNILKKVVNQKMSQEIKDTFNSIWNNNNK</sequence>
<gene>
    <name evidence="3" type="ORF">PSSA1_v1c2970</name>
</gene>
<dbReference type="PROSITE" id="PS51257">
    <property type="entry name" value="PROKAR_LIPOPROTEIN"/>
    <property type="match status" value="1"/>
</dbReference>
<comment type="caution">
    <text evidence="3">The sequence shown here is derived from an EMBL/GenBank/DDBJ whole genome shotgun (WGS) entry which is preliminary data.</text>
</comment>
<keyword evidence="4" id="KW-1185">Reference proteome</keyword>
<evidence type="ECO:0000256" key="1">
    <source>
        <dbReference type="SAM" id="MobiDB-lite"/>
    </source>
</evidence>
<proteinExistence type="predicted"/>
<dbReference type="Proteomes" id="UP000283896">
    <property type="component" value="Unassembled WGS sequence"/>
</dbReference>
<evidence type="ECO:0000256" key="2">
    <source>
        <dbReference type="SAM" id="Phobius"/>
    </source>
</evidence>
<keyword evidence="2" id="KW-0812">Transmembrane</keyword>
<reference evidence="4" key="1">
    <citation type="submission" date="2016-11" db="EMBL/GenBank/DDBJ databases">
        <title>Genome sequence of Candidatus Phytoplasma solani strain SA-1.</title>
        <authorList>
            <person name="Haryono M."/>
            <person name="Samarzija I."/>
            <person name="Seruga Music M."/>
            <person name="Hogenhout S."/>
            <person name="Kuo C.-H."/>
        </authorList>
    </citation>
    <scope>NUCLEOTIDE SEQUENCE [LARGE SCALE GENOMIC DNA]</scope>
    <source>
        <strain evidence="4">SA-1</strain>
    </source>
</reference>
<feature type="region of interest" description="Disordered" evidence="1">
    <location>
        <begin position="38"/>
        <end position="69"/>
    </location>
</feature>
<feature type="transmembrane region" description="Helical" evidence="2">
    <location>
        <begin position="6"/>
        <end position="28"/>
    </location>
</feature>
<dbReference type="AlphaFoldDB" id="A0A421NY73"/>
<accession>A0A421NY73</accession>
<evidence type="ECO:0000313" key="3">
    <source>
        <dbReference type="EMBL" id="RMI88870.1"/>
    </source>
</evidence>
<protein>
    <submittedName>
        <fullName evidence="3">Uncharacterized protein</fullName>
    </submittedName>
</protein>
<organism evidence="3 4">
    <name type="scientific">Candidatus Phytoplasma solani</name>
    <dbReference type="NCBI Taxonomy" id="69896"/>
    <lineage>
        <taxon>Bacteria</taxon>
        <taxon>Bacillati</taxon>
        <taxon>Mycoplasmatota</taxon>
        <taxon>Mollicutes</taxon>
        <taxon>Acholeplasmatales</taxon>
        <taxon>Acholeplasmataceae</taxon>
        <taxon>Candidatus Phytoplasma</taxon>
        <taxon>16SrXII (Stolbur group)</taxon>
    </lineage>
</organism>
<evidence type="ECO:0000313" key="4">
    <source>
        <dbReference type="Proteomes" id="UP000283896"/>
    </source>
</evidence>